<protein>
    <submittedName>
        <fullName evidence="1">Uncharacterized protein</fullName>
    </submittedName>
</protein>
<dbReference type="AlphaFoldDB" id="A0AAD9CTT6"/>
<accession>A0AAD9CTT6</accession>
<sequence>MTEAGGPIPWELPPLWGDTASLDGVAILCRPLESTDEEAINRRAKLIRELTRRNARFVDSEAQVADTDLERLGLVLGVDTLRPVPIVRLCPHQQRGLRRLENERRVLALRLGYPGAPPGGFLSHMWPFWVTLCQEAKMERRRERAAIHNSQGGLGSGVETFGVQIPNQFDDSGREDLYVLFVVKEEYCHVP</sequence>
<dbReference type="Proteomes" id="UP001182556">
    <property type="component" value="Unassembled WGS sequence"/>
</dbReference>
<organism evidence="1 2">
    <name type="scientific">Papiliotrema laurentii</name>
    <name type="common">Cryptococcus laurentii</name>
    <dbReference type="NCBI Taxonomy" id="5418"/>
    <lineage>
        <taxon>Eukaryota</taxon>
        <taxon>Fungi</taxon>
        <taxon>Dikarya</taxon>
        <taxon>Basidiomycota</taxon>
        <taxon>Agaricomycotina</taxon>
        <taxon>Tremellomycetes</taxon>
        <taxon>Tremellales</taxon>
        <taxon>Rhynchogastremaceae</taxon>
        <taxon>Papiliotrema</taxon>
    </lineage>
</organism>
<proteinExistence type="predicted"/>
<name>A0AAD9CTT6_PAPLA</name>
<comment type="caution">
    <text evidence="1">The sequence shown here is derived from an EMBL/GenBank/DDBJ whole genome shotgun (WGS) entry which is preliminary data.</text>
</comment>
<reference evidence="1" key="1">
    <citation type="submission" date="2023-02" db="EMBL/GenBank/DDBJ databases">
        <title>Identification and recombinant expression of a fungal hydrolase from Papiliotrema laurentii that hydrolyzes apple cutin and clears colloidal polyester polyurethane.</title>
        <authorList>
            <consortium name="DOE Joint Genome Institute"/>
            <person name="Roman V.A."/>
            <person name="Bojanowski C."/>
            <person name="Crable B.R."/>
            <person name="Wagner D.N."/>
            <person name="Hung C.S."/>
            <person name="Nadeau L.J."/>
            <person name="Schratz L."/>
            <person name="Haridas S."/>
            <person name="Pangilinan J."/>
            <person name="Lipzen A."/>
            <person name="Na H."/>
            <person name="Yan M."/>
            <person name="Ng V."/>
            <person name="Grigoriev I.V."/>
            <person name="Spatafora J.W."/>
            <person name="Barlow D."/>
            <person name="Biffinger J."/>
            <person name="Kelley-Loughnane N."/>
            <person name="Varaljay V.A."/>
            <person name="Crookes-Goodson W.J."/>
        </authorList>
    </citation>
    <scope>NUCLEOTIDE SEQUENCE</scope>
    <source>
        <strain evidence="1">5307AH</strain>
    </source>
</reference>
<keyword evidence="2" id="KW-1185">Reference proteome</keyword>
<dbReference type="EMBL" id="JAODAN010000009">
    <property type="protein sequence ID" value="KAK1922007.1"/>
    <property type="molecule type" value="Genomic_DNA"/>
</dbReference>
<evidence type="ECO:0000313" key="2">
    <source>
        <dbReference type="Proteomes" id="UP001182556"/>
    </source>
</evidence>
<evidence type="ECO:0000313" key="1">
    <source>
        <dbReference type="EMBL" id="KAK1922007.1"/>
    </source>
</evidence>
<gene>
    <name evidence="1" type="ORF">DB88DRAFT_377736</name>
</gene>